<protein>
    <recommendedName>
        <fullName evidence="4">Type I restriction modification DNA specificity domain-containing protein</fullName>
    </recommendedName>
</protein>
<gene>
    <name evidence="5" type="ORF">LMG28614_04188</name>
</gene>
<keyword evidence="3" id="KW-0238">DNA-binding</keyword>
<dbReference type="PANTHER" id="PTHR30408">
    <property type="entry name" value="TYPE-1 RESTRICTION ENZYME ECOKI SPECIFICITY PROTEIN"/>
    <property type="match status" value="1"/>
</dbReference>
<dbReference type="Pfam" id="PF01420">
    <property type="entry name" value="Methylase_S"/>
    <property type="match status" value="2"/>
</dbReference>
<dbReference type="InterPro" id="IPR052021">
    <property type="entry name" value="Type-I_RS_S_subunit"/>
</dbReference>
<evidence type="ECO:0000256" key="2">
    <source>
        <dbReference type="ARBA" id="ARBA00022747"/>
    </source>
</evidence>
<reference evidence="5 6" key="1">
    <citation type="submission" date="2020-04" db="EMBL/GenBank/DDBJ databases">
        <authorList>
            <person name="De Canck E."/>
        </authorList>
    </citation>
    <scope>NUCLEOTIDE SEQUENCE [LARGE SCALE GENOMIC DNA]</scope>
    <source>
        <strain evidence="5 6">LMG 28614</strain>
    </source>
</reference>
<dbReference type="AlphaFoldDB" id="A0A6S7BCF5"/>
<feature type="domain" description="Type I restriction modification DNA specificity" evidence="4">
    <location>
        <begin position="237"/>
        <end position="392"/>
    </location>
</feature>
<dbReference type="RefSeq" id="WP_175151317.1">
    <property type="nucleotide sequence ID" value="NZ_CADIKK010000019.1"/>
</dbReference>
<dbReference type="InterPro" id="IPR044946">
    <property type="entry name" value="Restrct_endonuc_typeI_TRD_sf"/>
</dbReference>
<dbReference type="InterPro" id="IPR000055">
    <property type="entry name" value="Restrct_endonuc_typeI_TRD"/>
</dbReference>
<evidence type="ECO:0000256" key="3">
    <source>
        <dbReference type="ARBA" id="ARBA00023125"/>
    </source>
</evidence>
<proteinExistence type="inferred from homology"/>
<evidence type="ECO:0000313" key="5">
    <source>
        <dbReference type="EMBL" id="CAB3795501.1"/>
    </source>
</evidence>
<dbReference type="Proteomes" id="UP000494365">
    <property type="component" value="Unassembled WGS sequence"/>
</dbReference>
<dbReference type="SUPFAM" id="SSF116734">
    <property type="entry name" value="DNA methylase specificity domain"/>
    <property type="match status" value="2"/>
</dbReference>
<dbReference type="Gene3D" id="3.90.220.20">
    <property type="entry name" value="DNA methylase specificity domains"/>
    <property type="match status" value="2"/>
</dbReference>
<comment type="similarity">
    <text evidence="1">Belongs to the type-I restriction system S methylase family.</text>
</comment>
<feature type="domain" description="Type I restriction modification DNA specificity" evidence="4">
    <location>
        <begin position="35"/>
        <end position="187"/>
    </location>
</feature>
<organism evidence="5 6">
    <name type="scientific">Paraburkholderia ultramafica</name>
    <dbReference type="NCBI Taxonomy" id="1544867"/>
    <lineage>
        <taxon>Bacteria</taxon>
        <taxon>Pseudomonadati</taxon>
        <taxon>Pseudomonadota</taxon>
        <taxon>Betaproteobacteria</taxon>
        <taxon>Burkholderiales</taxon>
        <taxon>Burkholderiaceae</taxon>
        <taxon>Paraburkholderia</taxon>
    </lineage>
</organism>
<evidence type="ECO:0000313" key="6">
    <source>
        <dbReference type="Proteomes" id="UP000494365"/>
    </source>
</evidence>
<dbReference type="GO" id="GO:0003677">
    <property type="term" value="F:DNA binding"/>
    <property type="evidence" value="ECO:0007669"/>
    <property type="project" value="UniProtKB-KW"/>
</dbReference>
<accession>A0A6S7BCF5</accession>
<dbReference type="GO" id="GO:0009307">
    <property type="term" value="P:DNA restriction-modification system"/>
    <property type="evidence" value="ECO:0007669"/>
    <property type="project" value="UniProtKB-KW"/>
</dbReference>
<keyword evidence="6" id="KW-1185">Reference proteome</keyword>
<name>A0A6S7BCF5_9BURK</name>
<sequence>MNSELVTIEAIAAPTRNAIVGGPFGSDLVSKDYAPTGVPVIRGQNMGSKWVGGEFAFVSEEKANELESNKARPGDLVFTQRGTLGQVAIVPSAPYPEYIVSQSQMKLTPDLAKADINYLYYVFCSSEQKEYIRNAAIQTGVPHTNLGILKKTPIVLPPLSVQREIAGVLGCLDDRISHLRETNTTLEAIAQALFKSWFVDFEPVRAKQEGRPTEGVDDTTAALFPGELVESELGLVPKGWTVQRLADITERITKGTTPTTLKRPFVEAGINFVKAESMSNDGSFLPKKFAFIDEETHELLKRSQLATGDVLISIAGTIGRTAIVTSDVLPANTNQAVALVRPRQDVFPSGLVWRFLSSIESKRTMSTRVVQAVQANLSLGTLSGMKLVVPPPGTVDVLYQSVFAPIDVAKNINIQRIHTLSNLRDTLLSRLIPGQLRSPDAKALVA</sequence>
<dbReference type="EMBL" id="CADIKK010000019">
    <property type="protein sequence ID" value="CAB3795501.1"/>
    <property type="molecule type" value="Genomic_DNA"/>
</dbReference>
<dbReference type="PANTHER" id="PTHR30408:SF12">
    <property type="entry name" value="TYPE I RESTRICTION ENZYME MJAVIII SPECIFICITY SUBUNIT"/>
    <property type="match status" value="1"/>
</dbReference>
<evidence type="ECO:0000256" key="1">
    <source>
        <dbReference type="ARBA" id="ARBA00010923"/>
    </source>
</evidence>
<evidence type="ECO:0000259" key="4">
    <source>
        <dbReference type="Pfam" id="PF01420"/>
    </source>
</evidence>
<keyword evidence="2" id="KW-0680">Restriction system</keyword>